<dbReference type="KEGG" id="plue:EWM63_30875"/>
<evidence type="ECO:0000313" key="1">
    <source>
        <dbReference type="EMBL" id="QBE66830.1"/>
    </source>
</evidence>
<gene>
    <name evidence="1" type="ORF">EWM63_30875</name>
</gene>
<accession>A0A4P6L5D3</accession>
<proteinExistence type="predicted"/>
<dbReference type="AlphaFoldDB" id="A0A4P6L5D3"/>
<protein>
    <submittedName>
        <fullName evidence="1">Uncharacterized protein</fullName>
    </submittedName>
</protein>
<dbReference type="EMBL" id="CP035913">
    <property type="protein sequence ID" value="QBE66830.1"/>
    <property type="molecule type" value="Genomic_DNA"/>
</dbReference>
<dbReference type="OrthoDB" id="5461324at2"/>
<sequence length="97" mass="10626">MTDKATEKELGEVHGGMADWCKLILRGVPLMDKEGNAVLQPDGQPWLVPPSPAHLNVIRQFLKDNRIEAASIPGLEATTGLDDLPVFDDDNVVPLRK</sequence>
<organism evidence="1 2">
    <name type="scientific">Pseudoduganella lutea</name>
    <dbReference type="NCBI Taxonomy" id="321985"/>
    <lineage>
        <taxon>Bacteria</taxon>
        <taxon>Pseudomonadati</taxon>
        <taxon>Pseudomonadota</taxon>
        <taxon>Betaproteobacteria</taxon>
        <taxon>Burkholderiales</taxon>
        <taxon>Oxalobacteraceae</taxon>
        <taxon>Telluria group</taxon>
        <taxon>Pseudoduganella</taxon>
    </lineage>
</organism>
<dbReference type="Proteomes" id="UP000290637">
    <property type="component" value="Chromosome"/>
</dbReference>
<name>A0A4P6L5D3_9BURK</name>
<dbReference type="Pfam" id="PF11123">
    <property type="entry name" value="DNA_Packaging_2"/>
    <property type="match status" value="1"/>
</dbReference>
<keyword evidence="2" id="KW-1185">Reference proteome</keyword>
<evidence type="ECO:0000313" key="2">
    <source>
        <dbReference type="Proteomes" id="UP000290637"/>
    </source>
</evidence>
<dbReference type="RefSeq" id="WP_130189937.1">
    <property type="nucleotide sequence ID" value="NZ_CP035913.1"/>
</dbReference>
<reference evidence="1 2" key="1">
    <citation type="submission" date="2019-02" db="EMBL/GenBank/DDBJ databases">
        <title>Draft Genome Sequences of Six Type Strains of the Genus Massilia.</title>
        <authorList>
            <person name="Miess H."/>
            <person name="Frediansyhah A."/>
            <person name="Gross H."/>
        </authorList>
    </citation>
    <scope>NUCLEOTIDE SEQUENCE [LARGE SCALE GENOMIC DNA]</scope>
    <source>
        <strain evidence="1 2">DSM 17473</strain>
    </source>
</reference>
<dbReference type="InterPro" id="IPR024345">
    <property type="entry name" value="DNA_matur_Phage_T7-like"/>
</dbReference>